<organism evidence="3 4">
    <name type="scientific">Ascoidea rubescens DSM 1968</name>
    <dbReference type="NCBI Taxonomy" id="1344418"/>
    <lineage>
        <taxon>Eukaryota</taxon>
        <taxon>Fungi</taxon>
        <taxon>Dikarya</taxon>
        <taxon>Ascomycota</taxon>
        <taxon>Saccharomycotina</taxon>
        <taxon>Saccharomycetes</taxon>
        <taxon>Ascoideaceae</taxon>
        <taxon>Ascoidea</taxon>
    </lineage>
</organism>
<dbReference type="InParanoid" id="A0A1D2VH51"/>
<dbReference type="PROSITE" id="PS50238">
    <property type="entry name" value="RHOGAP"/>
    <property type="match status" value="1"/>
</dbReference>
<dbReference type="InterPro" id="IPR008936">
    <property type="entry name" value="Rho_GTPase_activation_prot"/>
</dbReference>
<dbReference type="PANTHER" id="PTHR15228:SF25">
    <property type="entry name" value="F-BAR DOMAIN-CONTAINING PROTEIN"/>
    <property type="match status" value="1"/>
</dbReference>
<dbReference type="RefSeq" id="XP_020047229.1">
    <property type="nucleotide sequence ID" value="XM_020190587.1"/>
</dbReference>
<dbReference type="PANTHER" id="PTHR15228">
    <property type="entry name" value="SPERMATHECAL PHYSIOLOGY VARIANT"/>
    <property type="match status" value="1"/>
</dbReference>
<feature type="non-terminal residue" evidence="3">
    <location>
        <position position="1"/>
    </location>
</feature>
<evidence type="ECO:0000313" key="4">
    <source>
        <dbReference type="Proteomes" id="UP000095038"/>
    </source>
</evidence>
<dbReference type="GO" id="GO:0060237">
    <property type="term" value="P:regulation of fungal-type cell wall organization"/>
    <property type="evidence" value="ECO:0007669"/>
    <property type="project" value="TreeGrafter"/>
</dbReference>
<keyword evidence="1" id="KW-0343">GTPase activation</keyword>
<dbReference type="InterPro" id="IPR000198">
    <property type="entry name" value="RhoGAP_dom"/>
</dbReference>
<dbReference type="Proteomes" id="UP000095038">
    <property type="component" value="Unassembled WGS sequence"/>
</dbReference>
<dbReference type="OrthoDB" id="3196451at2759"/>
<dbReference type="GO" id="GO:0005938">
    <property type="term" value="C:cell cortex"/>
    <property type="evidence" value="ECO:0007669"/>
    <property type="project" value="TreeGrafter"/>
</dbReference>
<dbReference type="STRING" id="1344418.A0A1D2VH51"/>
<dbReference type="GeneID" id="30964223"/>
<sequence>VKYGKIPITVAKAGNFLKLNGLKTKGIFRLGGSSKRVKALQEIFNTPPYYGKKLDWKGYTVHDAASILRRFLNSLPEPIIPLNSYQNWRTPLNAVNDYKLLISQLPLSSKQLLFYILDLLAVFDSNSTENLMPAKNLSAIFQPSILSHPQHNMAPNEYLLSQAVLEFLIEYSYRLLPNSKTIDYSI</sequence>
<protein>
    <submittedName>
        <fullName evidence="3">RhoGAP-domain-containing protein</fullName>
    </submittedName>
</protein>
<dbReference type="AlphaFoldDB" id="A0A1D2VH51"/>
<evidence type="ECO:0000259" key="2">
    <source>
        <dbReference type="PROSITE" id="PS50238"/>
    </source>
</evidence>
<name>A0A1D2VH51_9ASCO</name>
<evidence type="ECO:0000256" key="1">
    <source>
        <dbReference type="ARBA" id="ARBA00022468"/>
    </source>
</evidence>
<gene>
    <name evidence="3" type="ORF">ASCRUDRAFT_35265</name>
</gene>
<dbReference type="EMBL" id="KV454481">
    <property type="protein sequence ID" value="ODV60922.1"/>
    <property type="molecule type" value="Genomic_DNA"/>
</dbReference>
<evidence type="ECO:0000313" key="3">
    <source>
        <dbReference type="EMBL" id="ODV60922.1"/>
    </source>
</evidence>
<dbReference type="Pfam" id="PF00620">
    <property type="entry name" value="RhoGAP"/>
    <property type="match status" value="1"/>
</dbReference>
<proteinExistence type="predicted"/>
<dbReference type="InterPro" id="IPR051025">
    <property type="entry name" value="RhoGAP"/>
</dbReference>
<reference evidence="4" key="1">
    <citation type="submission" date="2016-05" db="EMBL/GenBank/DDBJ databases">
        <title>Comparative genomics of biotechnologically important yeasts.</title>
        <authorList>
            <consortium name="DOE Joint Genome Institute"/>
            <person name="Riley R."/>
            <person name="Haridas S."/>
            <person name="Wolfe K.H."/>
            <person name="Lopes M.R."/>
            <person name="Hittinger C.T."/>
            <person name="Goker M."/>
            <person name="Salamov A."/>
            <person name="Wisecaver J."/>
            <person name="Long T.M."/>
            <person name="Aerts A.L."/>
            <person name="Barry K."/>
            <person name="Choi C."/>
            <person name="Clum A."/>
            <person name="Coughlan A.Y."/>
            <person name="Deshpande S."/>
            <person name="Douglass A.P."/>
            <person name="Hanson S.J."/>
            <person name="Klenk H.-P."/>
            <person name="Labutti K."/>
            <person name="Lapidus A."/>
            <person name="Lindquist E."/>
            <person name="Lipzen A."/>
            <person name="Meier-Kolthoff J.P."/>
            <person name="Ohm R.A."/>
            <person name="Otillar R.P."/>
            <person name="Pangilinan J."/>
            <person name="Peng Y."/>
            <person name="Rokas A."/>
            <person name="Rosa C.A."/>
            <person name="Scheuner C."/>
            <person name="Sibirny A.A."/>
            <person name="Slot J.C."/>
            <person name="Stielow J.B."/>
            <person name="Sun H."/>
            <person name="Kurtzman C.P."/>
            <person name="Blackwell M."/>
            <person name="Grigoriev I.V."/>
            <person name="Jeffries T.W."/>
        </authorList>
    </citation>
    <scope>NUCLEOTIDE SEQUENCE [LARGE SCALE GENOMIC DNA]</scope>
    <source>
        <strain evidence="4">DSM 1968</strain>
    </source>
</reference>
<dbReference type="SUPFAM" id="SSF48350">
    <property type="entry name" value="GTPase activation domain, GAP"/>
    <property type="match status" value="1"/>
</dbReference>
<accession>A0A1D2VH51</accession>
<dbReference type="Gene3D" id="1.10.555.10">
    <property type="entry name" value="Rho GTPase activation protein"/>
    <property type="match status" value="1"/>
</dbReference>
<feature type="domain" description="Rho-GAP" evidence="2">
    <location>
        <begin position="1"/>
        <end position="176"/>
    </location>
</feature>
<keyword evidence="4" id="KW-1185">Reference proteome</keyword>
<dbReference type="SMART" id="SM00324">
    <property type="entry name" value="RhoGAP"/>
    <property type="match status" value="1"/>
</dbReference>
<dbReference type="GO" id="GO:0005096">
    <property type="term" value="F:GTPase activator activity"/>
    <property type="evidence" value="ECO:0007669"/>
    <property type="project" value="UniProtKB-KW"/>
</dbReference>
<dbReference type="GO" id="GO:0007165">
    <property type="term" value="P:signal transduction"/>
    <property type="evidence" value="ECO:0007669"/>
    <property type="project" value="InterPro"/>
</dbReference>